<dbReference type="EMBL" id="BMYR01000003">
    <property type="protein sequence ID" value="GGW56095.1"/>
    <property type="molecule type" value="Genomic_DNA"/>
</dbReference>
<keyword evidence="1" id="KW-0472">Membrane</keyword>
<evidence type="ECO:0000313" key="3">
    <source>
        <dbReference type="EMBL" id="GGW56095.1"/>
    </source>
</evidence>
<comment type="caution">
    <text evidence="3">The sequence shown here is derived from an EMBL/GenBank/DDBJ whole genome shotgun (WGS) entry which is preliminary data.</text>
</comment>
<organism evidence="3 4">
    <name type="scientific">Alishewanella tabrizica</name>
    <dbReference type="NCBI Taxonomy" id="671278"/>
    <lineage>
        <taxon>Bacteria</taxon>
        <taxon>Pseudomonadati</taxon>
        <taxon>Pseudomonadota</taxon>
        <taxon>Gammaproteobacteria</taxon>
        <taxon>Alteromonadales</taxon>
        <taxon>Alteromonadaceae</taxon>
        <taxon>Alishewanella</taxon>
    </lineage>
</organism>
<evidence type="ECO:0000313" key="4">
    <source>
        <dbReference type="Proteomes" id="UP000634667"/>
    </source>
</evidence>
<dbReference type="PROSITE" id="PS50943">
    <property type="entry name" value="HTH_CROC1"/>
    <property type="match status" value="1"/>
</dbReference>
<keyword evidence="4" id="KW-1185">Reference proteome</keyword>
<evidence type="ECO:0000259" key="2">
    <source>
        <dbReference type="PROSITE" id="PS50943"/>
    </source>
</evidence>
<dbReference type="InterPro" id="IPR010982">
    <property type="entry name" value="Lambda_DNA-bd_dom_sf"/>
</dbReference>
<name>A0ABQ2WH64_9ALTE</name>
<proteinExistence type="predicted"/>
<dbReference type="RefSeq" id="WP_189481197.1">
    <property type="nucleotide sequence ID" value="NZ_BMYR01000003.1"/>
</dbReference>
<accession>A0ABQ2WH64</accession>
<sequence>MQLNTTLIRQLRAEKGWTQQQLADICNLSLRTIQRVELHGIASLETSKALAVAFGIERQQLLQEDPVTEHQARQYGVPIWVPVATFLTGILVGSLLLLFLNR</sequence>
<dbReference type="Proteomes" id="UP000634667">
    <property type="component" value="Unassembled WGS sequence"/>
</dbReference>
<reference evidence="4" key="1">
    <citation type="journal article" date="2019" name="Int. J. Syst. Evol. Microbiol.">
        <title>The Global Catalogue of Microorganisms (GCM) 10K type strain sequencing project: providing services to taxonomists for standard genome sequencing and annotation.</title>
        <authorList>
            <consortium name="The Broad Institute Genomics Platform"/>
            <consortium name="The Broad Institute Genome Sequencing Center for Infectious Disease"/>
            <person name="Wu L."/>
            <person name="Ma J."/>
        </authorList>
    </citation>
    <scope>NUCLEOTIDE SEQUENCE [LARGE SCALE GENOMIC DNA]</scope>
    <source>
        <strain evidence="4">KCTC 23723</strain>
    </source>
</reference>
<dbReference type="SMART" id="SM00530">
    <property type="entry name" value="HTH_XRE"/>
    <property type="match status" value="1"/>
</dbReference>
<protein>
    <recommendedName>
        <fullName evidence="2">HTH cro/C1-type domain-containing protein</fullName>
    </recommendedName>
</protein>
<evidence type="ECO:0000256" key="1">
    <source>
        <dbReference type="SAM" id="Phobius"/>
    </source>
</evidence>
<feature type="transmembrane region" description="Helical" evidence="1">
    <location>
        <begin position="79"/>
        <end position="100"/>
    </location>
</feature>
<dbReference type="CDD" id="cd00093">
    <property type="entry name" value="HTH_XRE"/>
    <property type="match status" value="1"/>
</dbReference>
<dbReference type="InterPro" id="IPR001387">
    <property type="entry name" value="Cro/C1-type_HTH"/>
</dbReference>
<gene>
    <name evidence="3" type="ORF">GCM10008111_10340</name>
</gene>
<keyword evidence="1" id="KW-0812">Transmembrane</keyword>
<feature type="domain" description="HTH cro/C1-type" evidence="2">
    <location>
        <begin position="8"/>
        <end position="61"/>
    </location>
</feature>
<dbReference type="Gene3D" id="1.10.260.40">
    <property type="entry name" value="lambda repressor-like DNA-binding domains"/>
    <property type="match status" value="1"/>
</dbReference>
<keyword evidence="1" id="KW-1133">Transmembrane helix</keyword>
<dbReference type="Pfam" id="PF01381">
    <property type="entry name" value="HTH_3"/>
    <property type="match status" value="1"/>
</dbReference>
<dbReference type="SUPFAM" id="SSF47413">
    <property type="entry name" value="lambda repressor-like DNA-binding domains"/>
    <property type="match status" value="1"/>
</dbReference>